<dbReference type="Gene3D" id="2.60.210.10">
    <property type="entry name" value="Apoptosis, Tumor Necrosis Factor Receptor Associated Protein 2, Chain A"/>
    <property type="match status" value="1"/>
</dbReference>
<dbReference type="GeneID" id="123100458"/>
<dbReference type="STRING" id="4565.A0A3B5XVQ7"/>
<dbReference type="PANTHER" id="PTHR26379:SF446">
    <property type="entry name" value="BTB_POZ AND MATH DOMAIN-CONTAINING PROTEIN 1"/>
    <property type="match status" value="1"/>
</dbReference>
<dbReference type="RefSeq" id="XP_044378356.1">
    <property type="nucleotide sequence ID" value="XM_044522421.1"/>
</dbReference>
<accession>A0A3B5XVQ7</accession>
<dbReference type="PROSITE" id="PS50144">
    <property type="entry name" value="MATH"/>
    <property type="match status" value="1"/>
</dbReference>
<dbReference type="SMART" id="SM00225">
    <property type="entry name" value="BTB"/>
    <property type="match status" value="1"/>
</dbReference>
<dbReference type="OMA" id="CTIMIID"/>
<comment type="pathway">
    <text evidence="1">Protein modification; protein ubiquitination.</text>
</comment>
<dbReference type="InterPro" id="IPR011333">
    <property type="entry name" value="SKP1/BTB/POZ_sf"/>
</dbReference>
<dbReference type="Pfam" id="PF22486">
    <property type="entry name" value="MATH_2"/>
    <property type="match status" value="1"/>
</dbReference>
<dbReference type="InterPro" id="IPR000210">
    <property type="entry name" value="BTB/POZ_dom"/>
</dbReference>
<dbReference type="Gramene" id="TraesCAD_scaffold_012164_01G000200.1">
    <property type="protein sequence ID" value="TraesCAD_scaffold_012164_01G000200.1"/>
    <property type="gene ID" value="TraesCAD_scaffold_012164_01G000200"/>
</dbReference>
<evidence type="ECO:0000256" key="1">
    <source>
        <dbReference type="ARBA" id="ARBA00004906"/>
    </source>
</evidence>
<keyword evidence="6" id="KW-1185">Reference proteome</keyword>
<dbReference type="PANTHER" id="PTHR26379">
    <property type="entry name" value="BTB/POZ AND MATH DOMAIN-CONTAINING PROTEIN 1"/>
    <property type="match status" value="1"/>
</dbReference>
<dbReference type="Pfam" id="PF00651">
    <property type="entry name" value="BTB"/>
    <property type="match status" value="1"/>
</dbReference>
<dbReference type="PROSITE" id="PS50097">
    <property type="entry name" value="BTB"/>
    <property type="match status" value="1"/>
</dbReference>
<dbReference type="OrthoDB" id="6359816at2759"/>
<dbReference type="Gene3D" id="3.30.710.10">
    <property type="entry name" value="Potassium Channel Kv1.1, Chain A"/>
    <property type="match status" value="1"/>
</dbReference>
<sequence>MAEPETGTTIVASYVFQFKVDYEQSQQLPIHKAIYSDIVSAGGHLWRIMCYPRGDTEDDKGEYISVYLEHMSKSTSVGAIFDIFIIGRDGKSPTWDTSKISRTLQTFEINGDKDQRDCWGWSQFVKETILEQDYLTGRHFTIVCTIMIIDDSPPIAVPPPDIGTHLSRLLDHADRTDVSFVVDDETFRGHRAVLAARSPVFRAELFGSMSEATMTSITLHDITPATFKVMLRFIYTDELPGEDEPADSSVEMFQDLLAAADRYALDRLKIICTQKLWEKVSVDTVATILACAETYNCQALKNKCISFFVADENFKEAMFTDGYALLVPKFPSITAELKRRVRA</sequence>
<dbReference type="Gramene" id="TraesROB_scaffold_005343_01G000100.1">
    <property type="protein sequence ID" value="TraesROB_scaffold_005343_01G000100.1"/>
    <property type="gene ID" value="TraesROB_scaffold_005343_01G000100"/>
</dbReference>
<dbReference type="SUPFAM" id="SSF54695">
    <property type="entry name" value="POZ domain"/>
    <property type="match status" value="1"/>
</dbReference>
<dbReference type="Gramene" id="TraesCS1A02G093100.1">
    <property type="protein sequence ID" value="TraesCS1A02G093100.1"/>
    <property type="gene ID" value="TraesCS1A02G093100"/>
</dbReference>
<dbReference type="GO" id="GO:0016567">
    <property type="term" value="P:protein ubiquitination"/>
    <property type="evidence" value="ECO:0007669"/>
    <property type="project" value="InterPro"/>
</dbReference>
<dbReference type="Gramene" id="TraesCLE_scaffold_014615_01G000200.1">
    <property type="protein sequence ID" value="TraesCLE_scaffold_014615_01G000200.1"/>
    <property type="gene ID" value="TraesCLE_scaffold_014615_01G000200"/>
</dbReference>
<dbReference type="Gramene" id="TraesWEE_scaffold_004274_01G000100.1">
    <property type="protein sequence ID" value="TraesWEE_scaffold_004274_01G000100.1"/>
    <property type="gene ID" value="TraesWEE_scaffold_004274_01G000100"/>
</dbReference>
<gene>
    <name evidence="5" type="primary">LOC123100458</name>
</gene>
<protein>
    <recommendedName>
        <fullName evidence="7">BTB domain-containing protein</fullName>
    </recommendedName>
</protein>
<dbReference type="InterPro" id="IPR008974">
    <property type="entry name" value="TRAF-like"/>
</dbReference>
<dbReference type="SMR" id="A0A3B5XVQ7"/>
<reference evidence="5" key="1">
    <citation type="submission" date="2018-08" db="EMBL/GenBank/DDBJ databases">
        <authorList>
            <person name="Rossello M."/>
        </authorList>
    </citation>
    <scope>NUCLEOTIDE SEQUENCE [LARGE SCALE GENOMIC DNA]</scope>
    <source>
        <strain evidence="5">cv. Chinese Spring</strain>
    </source>
</reference>
<evidence type="ECO:0000259" key="3">
    <source>
        <dbReference type="PROSITE" id="PS50097"/>
    </source>
</evidence>
<dbReference type="Gramene" id="TraesCS1A03G0225000.1">
    <property type="protein sequence ID" value="TraesCS1A03G0225000.1.CDS"/>
    <property type="gene ID" value="TraesCS1A03G0225000"/>
</dbReference>
<feature type="domain" description="BTB" evidence="3">
    <location>
        <begin position="176"/>
        <end position="243"/>
    </location>
</feature>
<feature type="domain" description="MATH" evidence="4">
    <location>
        <begin position="13"/>
        <end position="146"/>
    </location>
</feature>
<reference evidence="5" key="2">
    <citation type="submission" date="2018-10" db="UniProtKB">
        <authorList>
            <consortium name="EnsemblPlants"/>
        </authorList>
    </citation>
    <scope>IDENTIFICATION</scope>
</reference>
<dbReference type="InterPro" id="IPR045005">
    <property type="entry name" value="BPM1-6"/>
</dbReference>
<dbReference type="Pfam" id="PF24570">
    <property type="entry name" value="BACK_BPM_SPOP"/>
    <property type="match status" value="1"/>
</dbReference>
<evidence type="ECO:0008006" key="7">
    <source>
        <dbReference type="Google" id="ProtNLM"/>
    </source>
</evidence>
<dbReference type="AlphaFoldDB" id="A0A3B5XVQ7"/>
<dbReference type="KEGG" id="taes:123100458"/>
<evidence type="ECO:0000256" key="2">
    <source>
        <dbReference type="ARBA" id="ARBA00010846"/>
    </source>
</evidence>
<dbReference type="Proteomes" id="UP000019116">
    <property type="component" value="Chromosome 1A"/>
</dbReference>
<name>A0A3B5XVQ7_WHEAT</name>
<proteinExistence type="inferred from homology"/>
<dbReference type="CDD" id="cd18280">
    <property type="entry name" value="BTB_POZ_BPM_plant"/>
    <property type="match status" value="1"/>
</dbReference>
<comment type="similarity">
    <text evidence="2">Belongs to the Tdpoz family.</text>
</comment>
<organism evidence="5">
    <name type="scientific">Triticum aestivum</name>
    <name type="common">Wheat</name>
    <dbReference type="NCBI Taxonomy" id="4565"/>
    <lineage>
        <taxon>Eukaryota</taxon>
        <taxon>Viridiplantae</taxon>
        <taxon>Streptophyta</taxon>
        <taxon>Embryophyta</taxon>
        <taxon>Tracheophyta</taxon>
        <taxon>Spermatophyta</taxon>
        <taxon>Magnoliopsida</taxon>
        <taxon>Liliopsida</taxon>
        <taxon>Poales</taxon>
        <taxon>Poaceae</taxon>
        <taxon>BOP clade</taxon>
        <taxon>Pooideae</taxon>
        <taxon>Triticodae</taxon>
        <taxon>Triticeae</taxon>
        <taxon>Triticinae</taxon>
        <taxon>Triticum</taxon>
    </lineage>
</organism>
<evidence type="ECO:0000313" key="6">
    <source>
        <dbReference type="Proteomes" id="UP000019116"/>
    </source>
</evidence>
<evidence type="ECO:0000259" key="4">
    <source>
        <dbReference type="PROSITE" id="PS50144"/>
    </source>
</evidence>
<dbReference type="Gene3D" id="1.25.40.420">
    <property type="match status" value="1"/>
</dbReference>
<dbReference type="CDD" id="cd00121">
    <property type="entry name" value="MATH"/>
    <property type="match status" value="1"/>
</dbReference>
<dbReference type="InterPro" id="IPR056423">
    <property type="entry name" value="BACK_BPM_SPOP"/>
</dbReference>
<evidence type="ECO:0000313" key="5">
    <source>
        <dbReference type="EnsemblPlants" id="TraesCS1A02G093100.1"/>
    </source>
</evidence>
<dbReference type="SUPFAM" id="SSF49599">
    <property type="entry name" value="TRAF domain-like"/>
    <property type="match status" value="1"/>
</dbReference>
<dbReference type="EnsemblPlants" id="TraesCS1A02G093100.1">
    <property type="protein sequence ID" value="TraesCS1A02G093100.1"/>
    <property type="gene ID" value="TraesCS1A02G093100"/>
</dbReference>
<dbReference type="Gramene" id="TraesRN1A0100251900.1">
    <property type="protein sequence ID" value="TraesRN1A0100251900.1"/>
    <property type="gene ID" value="TraesRN1A0100251900"/>
</dbReference>
<dbReference type="InterPro" id="IPR002083">
    <property type="entry name" value="MATH/TRAF_dom"/>
</dbReference>